<comment type="caution">
    <text evidence="1">The sequence shown here is derived from an EMBL/GenBank/DDBJ whole genome shotgun (WGS) entry which is preliminary data.</text>
</comment>
<reference evidence="1 2" key="1">
    <citation type="journal article" date="2020" name="ISME J.">
        <title>Comparative genomics reveals insights into cyanobacterial evolution and habitat adaptation.</title>
        <authorList>
            <person name="Chen M.Y."/>
            <person name="Teng W.K."/>
            <person name="Zhao L."/>
            <person name="Hu C.X."/>
            <person name="Zhou Y.K."/>
            <person name="Han B.P."/>
            <person name="Song L.R."/>
            <person name="Shu W.S."/>
        </authorList>
    </citation>
    <scope>NUCLEOTIDE SEQUENCE [LARGE SCALE GENOMIC DNA]</scope>
    <source>
        <strain evidence="1 2">FACHB-838</strain>
    </source>
</reference>
<protein>
    <submittedName>
        <fullName evidence="1">Uncharacterized protein</fullName>
    </submittedName>
</protein>
<keyword evidence="2" id="KW-1185">Reference proteome</keyword>
<gene>
    <name evidence="1" type="ORF">H6G97_40745</name>
</gene>
<dbReference type="RefSeq" id="WP_190946225.1">
    <property type="nucleotide sequence ID" value="NZ_JACJSI010000269.1"/>
</dbReference>
<sequence>MCEHTSQALLVSILKLSASAFTIGSVATTEAQRFIYDSSTGGLFFDLDGSGGAFTQAQFAQLHGGLSLTEANFVIVA</sequence>
<dbReference type="EMBL" id="JACJSI010000269">
    <property type="protein sequence ID" value="MBD2535390.1"/>
    <property type="molecule type" value="Genomic_DNA"/>
</dbReference>
<evidence type="ECO:0000313" key="2">
    <source>
        <dbReference type="Proteomes" id="UP000623440"/>
    </source>
</evidence>
<proteinExistence type="predicted"/>
<evidence type="ECO:0000313" key="1">
    <source>
        <dbReference type="EMBL" id="MBD2535390.1"/>
    </source>
</evidence>
<dbReference type="Proteomes" id="UP000623440">
    <property type="component" value="Unassembled WGS sequence"/>
</dbReference>
<organism evidence="1 2">
    <name type="scientific">Nostoc flagelliforme FACHB-838</name>
    <dbReference type="NCBI Taxonomy" id="2692904"/>
    <lineage>
        <taxon>Bacteria</taxon>
        <taxon>Bacillati</taxon>
        <taxon>Cyanobacteriota</taxon>
        <taxon>Cyanophyceae</taxon>
        <taxon>Nostocales</taxon>
        <taxon>Nostocaceae</taxon>
        <taxon>Nostoc</taxon>
    </lineage>
</organism>
<accession>A0ABR8E1I7</accession>
<name>A0ABR8E1I7_9NOSO</name>